<evidence type="ECO:0000259" key="1">
    <source>
        <dbReference type="Pfam" id="PF18922"/>
    </source>
</evidence>
<dbReference type="InterPro" id="IPR043729">
    <property type="entry name" value="DUF5672"/>
</dbReference>
<protein>
    <recommendedName>
        <fullName evidence="1">DUF5672 domain-containing protein</fullName>
    </recommendedName>
</protein>
<dbReference type="Proteomes" id="UP001179181">
    <property type="component" value="Unassembled WGS sequence"/>
</dbReference>
<keyword evidence="3" id="KW-1185">Reference proteome</keyword>
<evidence type="ECO:0000313" key="2">
    <source>
        <dbReference type="EMBL" id="NIJ56050.1"/>
    </source>
</evidence>
<dbReference type="RefSeq" id="WP_310588647.1">
    <property type="nucleotide sequence ID" value="NZ_JAASQJ010000007.1"/>
</dbReference>
<evidence type="ECO:0000313" key="3">
    <source>
        <dbReference type="Proteomes" id="UP001179181"/>
    </source>
</evidence>
<gene>
    <name evidence="2" type="ORF">FHS68_005245</name>
</gene>
<sequence>MKDIGGNSSVAVVIPIYQSHLTKNEEISLRQCMRVLGAYPVIVVKPKSLKLDFITGKYPSIALLSMDDAHFKSIDTYNKLLISIDFYRTFSTYQYILLYQLDAYVFRDELLHWCQKGYDYVGAPSFHQTAFDALPAESKEVFANALSNRRYVLNGGLSLRNVPAFIRYLKIFNAFYPAWKGNEDMLFSQEATRLIPMKMFLKLPGWQEALQFSFEKSPAAIYELTNHQLPFACHAWERYDPGFWSEFISVNQ</sequence>
<accession>A0ABX0UWR7</accession>
<organism evidence="2 3">
    <name type="scientific">Dyadobacter arcticus</name>
    <dbReference type="NCBI Taxonomy" id="1078754"/>
    <lineage>
        <taxon>Bacteria</taxon>
        <taxon>Pseudomonadati</taxon>
        <taxon>Bacteroidota</taxon>
        <taxon>Cytophagia</taxon>
        <taxon>Cytophagales</taxon>
        <taxon>Spirosomataceae</taxon>
        <taxon>Dyadobacter</taxon>
    </lineage>
</organism>
<name>A0ABX0UWR7_9BACT</name>
<dbReference type="Pfam" id="PF18922">
    <property type="entry name" value="DUF5672"/>
    <property type="match status" value="1"/>
</dbReference>
<dbReference type="EMBL" id="JAASQJ010000007">
    <property type="protein sequence ID" value="NIJ56050.1"/>
    <property type="molecule type" value="Genomic_DNA"/>
</dbReference>
<proteinExistence type="predicted"/>
<comment type="caution">
    <text evidence="2">The sequence shown here is derived from an EMBL/GenBank/DDBJ whole genome shotgun (WGS) entry which is preliminary data.</text>
</comment>
<reference evidence="2 3" key="1">
    <citation type="submission" date="2020-03" db="EMBL/GenBank/DDBJ databases">
        <title>Genomic Encyclopedia of Type Strains, Phase IV (KMG-IV): sequencing the most valuable type-strain genomes for metagenomic binning, comparative biology and taxonomic classification.</title>
        <authorList>
            <person name="Goeker M."/>
        </authorList>
    </citation>
    <scope>NUCLEOTIDE SEQUENCE [LARGE SCALE GENOMIC DNA]</scope>
    <source>
        <strain evidence="2 3">DSM 102865</strain>
    </source>
</reference>
<feature type="domain" description="DUF5672" evidence="1">
    <location>
        <begin position="63"/>
        <end position="234"/>
    </location>
</feature>